<comment type="similarity">
    <text evidence="1">Belongs to the DinB family.</text>
</comment>
<dbReference type="PANTHER" id="PTHR37302">
    <property type="entry name" value="SLR1116 PROTEIN"/>
    <property type="match status" value="1"/>
</dbReference>
<dbReference type="EMBL" id="JALJEJ010000003">
    <property type="protein sequence ID" value="MCJ8209536.1"/>
    <property type="molecule type" value="Genomic_DNA"/>
</dbReference>
<evidence type="ECO:0000256" key="1">
    <source>
        <dbReference type="ARBA" id="ARBA00008635"/>
    </source>
</evidence>
<gene>
    <name evidence="4" type="ORF">MUY27_07435</name>
</gene>
<feature type="binding site" evidence="3">
    <location>
        <position position="123"/>
    </location>
    <ligand>
        <name>a divalent metal cation</name>
        <dbReference type="ChEBI" id="CHEBI:60240"/>
    </ligand>
</feature>
<feature type="binding site" evidence="3">
    <location>
        <position position="38"/>
    </location>
    <ligand>
        <name>a divalent metal cation</name>
        <dbReference type="ChEBI" id="CHEBI:60240"/>
    </ligand>
</feature>
<dbReference type="InterPro" id="IPR034660">
    <property type="entry name" value="DinB/YfiT-like"/>
</dbReference>
<dbReference type="Pfam" id="PF05163">
    <property type="entry name" value="DinB"/>
    <property type="match status" value="1"/>
</dbReference>
<protein>
    <recommendedName>
        <fullName evidence="6">Damage-inducible protein DinB</fullName>
    </recommendedName>
</protein>
<reference evidence="4" key="1">
    <citation type="submission" date="2022-04" db="EMBL/GenBank/DDBJ databases">
        <title>Mucilaginibacter sp. RS28 isolated from freshwater.</title>
        <authorList>
            <person name="Ko S.-R."/>
        </authorList>
    </citation>
    <scope>NUCLEOTIDE SEQUENCE</scope>
    <source>
        <strain evidence="4">RS28</strain>
    </source>
</reference>
<dbReference type="PANTHER" id="PTHR37302:SF3">
    <property type="entry name" value="DAMAGE-INDUCIBLE PROTEIN DINB"/>
    <property type="match status" value="1"/>
</dbReference>
<accession>A0A9X2B8J8</accession>
<organism evidence="4 5">
    <name type="scientific">Mucilaginibacter straminoryzae</name>
    <dbReference type="NCBI Taxonomy" id="2932774"/>
    <lineage>
        <taxon>Bacteria</taxon>
        <taxon>Pseudomonadati</taxon>
        <taxon>Bacteroidota</taxon>
        <taxon>Sphingobacteriia</taxon>
        <taxon>Sphingobacteriales</taxon>
        <taxon>Sphingobacteriaceae</taxon>
        <taxon>Mucilaginibacter</taxon>
    </lineage>
</organism>
<evidence type="ECO:0000256" key="2">
    <source>
        <dbReference type="ARBA" id="ARBA00022723"/>
    </source>
</evidence>
<evidence type="ECO:0000313" key="4">
    <source>
        <dbReference type="EMBL" id="MCJ8209536.1"/>
    </source>
</evidence>
<comment type="caution">
    <text evidence="4">The sequence shown here is derived from an EMBL/GenBank/DDBJ whole genome shotgun (WGS) entry which is preliminary data.</text>
</comment>
<dbReference type="Gene3D" id="1.20.120.450">
    <property type="entry name" value="dinb family like domain"/>
    <property type="match status" value="1"/>
</dbReference>
<dbReference type="SUPFAM" id="SSF109854">
    <property type="entry name" value="DinB/YfiT-like putative metalloenzymes"/>
    <property type="match status" value="1"/>
</dbReference>
<dbReference type="InterPro" id="IPR007837">
    <property type="entry name" value="DinB"/>
</dbReference>
<name>A0A9X2B8J8_9SPHI</name>
<keyword evidence="2 3" id="KW-0479">Metal-binding</keyword>
<proteinExistence type="inferred from homology"/>
<feature type="binding site" evidence="3">
    <location>
        <position position="119"/>
    </location>
    <ligand>
        <name>a divalent metal cation</name>
        <dbReference type="ChEBI" id="CHEBI:60240"/>
    </ligand>
</feature>
<evidence type="ECO:0000313" key="5">
    <source>
        <dbReference type="Proteomes" id="UP001139450"/>
    </source>
</evidence>
<keyword evidence="5" id="KW-1185">Reference proteome</keyword>
<sequence>MKDYFLKLLAYDYYANKLILQSIKEMGNPTEPIRLMSHTLGAQQVWLGRCVGDPNAQKGAIWPEWEPDDLYQINEENHQLWVNFLNRETDLNRKVSYVNSKGDSFSDTLSDILAHLVNHGTHHRAQIGQLLKTAELDKLPVTDYIFFIRNMHQSN</sequence>
<dbReference type="AlphaFoldDB" id="A0A9X2B8J8"/>
<evidence type="ECO:0008006" key="6">
    <source>
        <dbReference type="Google" id="ProtNLM"/>
    </source>
</evidence>
<dbReference type="RefSeq" id="WP_245129372.1">
    <property type="nucleotide sequence ID" value="NZ_JALJEJ010000003.1"/>
</dbReference>
<dbReference type="Proteomes" id="UP001139450">
    <property type="component" value="Unassembled WGS sequence"/>
</dbReference>
<dbReference type="GO" id="GO:0046872">
    <property type="term" value="F:metal ion binding"/>
    <property type="evidence" value="ECO:0007669"/>
    <property type="project" value="UniProtKB-KW"/>
</dbReference>
<evidence type="ECO:0000256" key="3">
    <source>
        <dbReference type="PIRSR" id="PIRSR607837-1"/>
    </source>
</evidence>